<evidence type="ECO:0000256" key="3">
    <source>
        <dbReference type="ARBA" id="ARBA00022723"/>
    </source>
</evidence>
<keyword evidence="4" id="KW-0408">Iron</keyword>
<dbReference type="GO" id="GO:0051537">
    <property type="term" value="F:2 iron, 2 sulfur cluster binding"/>
    <property type="evidence" value="ECO:0007669"/>
    <property type="project" value="UniProtKB-KW"/>
</dbReference>
<keyword evidence="5" id="KW-0411">Iron-sulfur</keyword>
<evidence type="ECO:0000256" key="2">
    <source>
        <dbReference type="ARBA" id="ARBA00022714"/>
    </source>
</evidence>
<dbReference type="SUPFAM" id="SSF54292">
    <property type="entry name" value="2Fe-2S ferredoxin-like"/>
    <property type="match status" value="1"/>
</dbReference>
<dbReference type="Proteomes" id="UP000078348">
    <property type="component" value="Unassembled WGS sequence"/>
</dbReference>
<dbReference type="PANTHER" id="PTHR23426:SF65">
    <property type="entry name" value="FERREDOXIN-2, MITOCHONDRIAL"/>
    <property type="match status" value="1"/>
</dbReference>
<gene>
    <name evidence="8" type="ORF">AV274_4239</name>
</gene>
<dbReference type="AlphaFoldDB" id="A0A196SCL1"/>
<dbReference type="GO" id="GO:0005739">
    <property type="term" value="C:mitochondrion"/>
    <property type="evidence" value="ECO:0007669"/>
    <property type="project" value="TreeGrafter"/>
</dbReference>
<dbReference type="InterPro" id="IPR001041">
    <property type="entry name" value="2Fe-2S_ferredoxin-type"/>
</dbReference>
<dbReference type="OrthoDB" id="268593at2759"/>
<dbReference type="GO" id="GO:0009055">
    <property type="term" value="F:electron transfer activity"/>
    <property type="evidence" value="ECO:0007669"/>
    <property type="project" value="TreeGrafter"/>
</dbReference>
<evidence type="ECO:0000313" key="8">
    <source>
        <dbReference type="EMBL" id="OAO14061.1"/>
    </source>
</evidence>
<proteinExistence type="inferred from homology"/>
<organism evidence="8 9">
    <name type="scientific">Blastocystis sp. subtype 1 (strain ATCC 50177 / NandII)</name>
    <dbReference type="NCBI Taxonomy" id="478820"/>
    <lineage>
        <taxon>Eukaryota</taxon>
        <taxon>Sar</taxon>
        <taxon>Stramenopiles</taxon>
        <taxon>Bigyra</taxon>
        <taxon>Opalozoa</taxon>
        <taxon>Opalinata</taxon>
        <taxon>Blastocystidae</taxon>
        <taxon>Blastocystis</taxon>
    </lineage>
</organism>
<evidence type="ECO:0000313" key="9">
    <source>
        <dbReference type="Proteomes" id="UP000078348"/>
    </source>
</evidence>
<dbReference type="STRING" id="478820.A0A196SCL1"/>
<feature type="domain" description="2Fe-2S ferredoxin-type" evidence="7">
    <location>
        <begin position="43"/>
        <end position="144"/>
    </location>
</feature>
<dbReference type="InterPro" id="IPR012675">
    <property type="entry name" value="Beta-grasp_dom_sf"/>
</dbReference>
<dbReference type="EMBL" id="LXWW01000289">
    <property type="protein sequence ID" value="OAO14061.1"/>
    <property type="molecule type" value="Genomic_DNA"/>
</dbReference>
<accession>A0A196SCL1</accession>
<dbReference type="GO" id="GO:0046872">
    <property type="term" value="F:metal ion binding"/>
    <property type="evidence" value="ECO:0007669"/>
    <property type="project" value="UniProtKB-KW"/>
</dbReference>
<keyword evidence="9" id="KW-1185">Reference proteome</keyword>
<dbReference type="GO" id="GO:0140647">
    <property type="term" value="P:P450-containing electron transport chain"/>
    <property type="evidence" value="ECO:0007669"/>
    <property type="project" value="InterPro"/>
</dbReference>
<name>A0A196SCL1_BLAHN</name>
<reference evidence="8 9" key="1">
    <citation type="submission" date="2016-05" db="EMBL/GenBank/DDBJ databases">
        <title>Nuclear genome of Blastocystis sp. subtype 1 NandII.</title>
        <authorList>
            <person name="Gentekaki E."/>
            <person name="Curtis B."/>
            <person name="Stairs C."/>
            <person name="Eme L."/>
            <person name="Herman E."/>
            <person name="Klimes V."/>
            <person name="Arias M.C."/>
            <person name="Elias M."/>
            <person name="Hilliou F."/>
            <person name="Klute M."/>
            <person name="Malik S.-B."/>
            <person name="Pightling A."/>
            <person name="Rachubinski R."/>
            <person name="Salas D."/>
            <person name="Schlacht A."/>
            <person name="Suga H."/>
            <person name="Archibald J."/>
            <person name="Ball S.G."/>
            <person name="Clark G."/>
            <person name="Dacks J."/>
            <person name="Van Der Giezen M."/>
            <person name="Tsaousis A."/>
            <person name="Roger A."/>
        </authorList>
    </citation>
    <scope>NUCLEOTIDE SEQUENCE [LARGE SCALE GENOMIC DNA]</scope>
    <source>
        <strain evidence="9">ATCC 50177 / NandII</strain>
    </source>
</reference>
<dbReference type="Gene3D" id="3.10.20.30">
    <property type="match status" value="1"/>
</dbReference>
<dbReference type="Pfam" id="PF00111">
    <property type="entry name" value="Fer2"/>
    <property type="match status" value="1"/>
</dbReference>
<comment type="caution">
    <text evidence="8">The sequence shown here is derived from an EMBL/GenBank/DDBJ whole genome shotgun (WGS) entry which is preliminary data.</text>
</comment>
<comment type="cofactor">
    <cofactor evidence="6">
        <name>[2Fe-2S] cluster</name>
        <dbReference type="ChEBI" id="CHEBI:190135"/>
    </cofactor>
</comment>
<dbReference type="InterPro" id="IPR001055">
    <property type="entry name" value="Adrenodoxin-like"/>
</dbReference>
<dbReference type="PANTHER" id="PTHR23426">
    <property type="entry name" value="FERREDOXIN/ADRENODOXIN"/>
    <property type="match status" value="1"/>
</dbReference>
<keyword evidence="3" id="KW-0479">Metal-binding</keyword>
<evidence type="ECO:0000256" key="5">
    <source>
        <dbReference type="ARBA" id="ARBA00023014"/>
    </source>
</evidence>
<dbReference type="CDD" id="cd00207">
    <property type="entry name" value="fer2"/>
    <property type="match status" value="1"/>
</dbReference>
<dbReference type="InterPro" id="IPR036010">
    <property type="entry name" value="2Fe-2S_ferredoxin-like_sf"/>
</dbReference>
<sequence>MQRIHTGVARSKLYLQKQILKRGFMWSGKPLENTIDLTFSFSTGETKTVKARVGDTIKETADTYGLPVPGNCNGTEIPKKVFNKEIFTKDVFHERGRCAFCHIVLDDDVMQSIKEPESGEKMWLETMCVNRSRTSRLACQVPVTKEMQGTTVPEALH</sequence>
<protein>
    <recommendedName>
        <fullName evidence="7">2Fe-2S ferredoxin-type domain-containing protein</fullName>
    </recommendedName>
</protein>
<evidence type="ECO:0000256" key="6">
    <source>
        <dbReference type="ARBA" id="ARBA00034078"/>
    </source>
</evidence>
<evidence type="ECO:0000256" key="1">
    <source>
        <dbReference type="ARBA" id="ARBA00010914"/>
    </source>
</evidence>
<comment type="similarity">
    <text evidence="1">Belongs to the adrenodoxin/putidaredoxin family.</text>
</comment>
<evidence type="ECO:0000256" key="4">
    <source>
        <dbReference type="ARBA" id="ARBA00023004"/>
    </source>
</evidence>
<keyword evidence="2" id="KW-0001">2Fe-2S</keyword>
<evidence type="ECO:0000259" key="7">
    <source>
        <dbReference type="Pfam" id="PF00111"/>
    </source>
</evidence>